<keyword evidence="2" id="KW-1133">Transmembrane helix</keyword>
<dbReference type="Proteomes" id="UP001213015">
    <property type="component" value="Unassembled WGS sequence"/>
</dbReference>
<dbReference type="GeneID" id="97459865"/>
<dbReference type="AlphaFoldDB" id="A0AAP3GXY9"/>
<gene>
    <name evidence="3" type="ORF">L2422_05375</name>
</gene>
<protein>
    <submittedName>
        <fullName evidence="3">LPXTG cell wall anchor domain-containing protein</fullName>
    </submittedName>
</protein>
<evidence type="ECO:0000313" key="4">
    <source>
        <dbReference type="Proteomes" id="UP001213015"/>
    </source>
</evidence>
<evidence type="ECO:0000256" key="1">
    <source>
        <dbReference type="SAM" id="MobiDB-lite"/>
    </source>
</evidence>
<feature type="compositionally biased region" description="Low complexity" evidence="1">
    <location>
        <begin position="60"/>
        <end position="78"/>
    </location>
</feature>
<feature type="region of interest" description="Disordered" evidence="1">
    <location>
        <begin position="49"/>
        <end position="81"/>
    </location>
</feature>
<dbReference type="EMBL" id="JAKHLF010000007">
    <property type="protein sequence ID" value="MCZ3844950.1"/>
    <property type="molecule type" value="Genomic_DNA"/>
</dbReference>
<evidence type="ECO:0000313" key="3">
    <source>
        <dbReference type="EMBL" id="MCZ3844950.1"/>
    </source>
</evidence>
<accession>A0AAP3GXY9</accession>
<keyword evidence="2" id="KW-0812">Transmembrane</keyword>
<keyword evidence="2" id="KW-0472">Membrane</keyword>
<evidence type="ECO:0000256" key="2">
    <source>
        <dbReference type="SAM" id="Phobius"/>
    </source>
</evidence>
<feature type="compositionally biased region" description="Basic and acidic residues" evidence="1">
    <location>
        <begin position="49"/>
        <end position="59"/>
    </location>
</feature>
<organism evidence="3 4">
    <name type="scientific">Lactobacillus mulieris</name>
    <dbReference type="NCBI Taxonomy" id="2508708"/>
    <lineage>
        <taxon>Bacteria</taxon>
        <taxon>Bacillati</taxon>
        <taxon>Bacillota</taxon>
        <taxon>Bacilli</taxon>
        <taxon>Lactobacillales</taxon>
        <taxon>Lactobacillaceae</taxon>
        <taxon>Lactobacillus</taxon>
    </lineage>
</organism>
<dbReference type="RefSeq" id="WP_006587035.1">
    <property type="nucleotide sequence ID" value="NZ_CABMGH010000050.1"/>
</dbReference>
<dbReference type="NCBIfam" id="TIGR01167">
    <property type="entry name" value="LPXTG_anchor"/>
    <property type="match status" value="1"/>
</dbReference>
<proteinExistence type="predicted"/>
<sequence length="143" mass="15897">MVRKILQRYTMIISSLILIGGISYINSQLVSAATRSNSTLKNTVISRKNLESRNRDDNTAKSNNSNSSYNSTIPTSNTPQSNIEKILSPTITFPQTPTKIFFFATKLPQTGLQKSEVSLLGIIVLILTSIVGYHGFFKKNNRK</sequence>
<comment type="caution">
    <text evidence="3">The sequence shown here is derived from an EMBL/GenBank/DDBJ whole genome shotgun (WGS) entry which is preliminary data.</text>
</comment>
<reference evidence="3" key="1">
    <citation type="submission" date="2022-01" db="EMBL/GenBank/DDBJ databases">
        <title>VMRC isolate genome collection.</title>
        <authorList>
            <person name="France M."/>
            <person name="Rutt L."/>
            <person name="Humphrys M."/>
            <person name="Ravel J."/>
        </authorList>
    </citation>
    <scope>NUCLEOTIDE SEQUENCE</scope>
    <source>
        <strain evidence="3">C0127B5</strain>
    </source>
</reference>
<feature type="transmembrane region" description="Helical" evidence="2">
    <location>
        <begin position="117"/>
        <end position="137"/>
    </location>
</feature>
<name>A0AAP3GXY9_9LACO</name>